<dbReference type="Proteomes" id="UP000714275">
    <property type="component" value="Unassembled WGS sequence"/>
</dbReference>
<evidence type="ECO:0000313" key="3">
    <source>
        <dbReference type="EMBL" id="KAG1779302.1"/>
    </source>
</evidence>
<dbReference type="Pfam" id="PF00226">
    <property type="entry name" value="DnaJ"/>
    <property type="match status" value="1"/>
</dbReference>
<accession>A0A9P6ZYX7</accession>
<dbReference type="SUPFAM" id="SSF46565">
    <property type="entry name" value="Chaperone J-domain"/>
    <property type="match status" value="1"/>
</dbReference>
<organism evidence="3 4">
    <name type="scientific">Suillus placidus</name>
    <dbReference type="NCBI Taxonomy" id="48579"/>
    <lineage>
        <taxon>Eukaryota</taxon>
        <taxon>Fungi</taxon>
        <taxon>Dikarya</taxon>
        <taxon>Basidiomycota</taxon>
        <taxon>Agaricomycotina</taxon>
        <taxon>Agaricomycetes</taxon>
        <taxon>Agaricomycetidae</taxon>
        <taxon>Boletales</taxon>
        <taxon>Suillineae</taxon>
        <taxon>Suillaceae</taxon>
        <taxon>Suillus</taxon>
    </lineage>
</organism>
<dbReference type="Pfam" id="PF22774">
    <property type="entry name" value="DNAJC11_beta-barrel"/>
    <property type="match status" value="1"/>
</dbReference>
<dbReference type="PANTHER" id="PTHR44157:SF1">
    <property type="entry name" value="DNAJ HOMOLOG SUBFAMILY C MEMBER 11"/>
    <property type="match status" value="1"/>
</dbReference>
<protein>
    <recommendedName>
        <fullName evidence="2">J domain-containing protein</fullName>
    </recommendedName>
</protein>
<keyword evidence="4" id="KW-1185">Reference proteome</keyword>
<feature type="domain" description="J" evidence="2">
    <location>
        <begin position="14"/>
        <end position="82"/>
    </location>
</feature>
<dbReference type="CDD" id="cd06257">
    <property type="entry name" value="DnaJ"/>
    <property type="match status" value="1"/>
</dbReference>
<evidence type="ECO:0000313" key="4">
    <source>
        <dbReference type="Proteomes" id="UP000714275"/>
    </source>
</evidence>
<dbReference type="GO" id="GO:0042407">
    <property type="term" value="P:cristae formation"/>
    <property type="evidence" value="ECO:0007669"/>
    <property type="project" value="TreeGrafter"/>
</dbReference>
<reference evidence="3" key="1">
    <citation type="journal article" date="2020" name="New Phytol.">
        <title>Comparative genomics reveals dynamic genome evolution in host specialist ectomycorrhizal fungi.</title>
        <authorList>
            <person name="Lofgren L.A."/>
            <person name="Nguyen N.H."/>
            <person name="Vilgalys R."/>
            <person name="Ruytinx J."/>
            <person name="Liao H.L."/>
            <person name="Branco S."/>
            <person name="Kuo A."/>
            <person name="LaButti K."/>
            <person name="Lipzen A."/>
            <person name="Andreopoulos W."/>
            <person name="Pangilinan J."/>
            <person name="Riley R."/>
            <person name="Hundley H."/>
            <person name="Na H."/>
            <person name="Barry K."/>
            <person name="Grigoriev I.V."/>
            <person name="Stajich J.E."/>
            <person name="Kennedy P.G."/>
        </authorList>
    </citation>
    <scope>NUCLEOTIDE SEQUENCE</scope>
    <source>
        <strain evidence="3">DOB743</strain>
    </source>
</reference>
<gene>
    <name evidence="3" type="ORF">EV702DRAFT_1087334</name>
</gene>
<dbReference type="InterPro" id="IPR036869">
    <property type="entry name" value="J_dom_sf"/>
</dbReference>
<dbReference type="PROSITE" id="PS50076">
    <property type="entry name" value="DNAJ_2"/>
    <property type="match status" value="1"/>
</dbReference>
<proteinExistence type="predicted"/>
<dbReference type="GO" id="GO:0005739">
    <property type="term" value="C:mitochondrion"/>
    <property type="evidence" value="ECO:0007669"/>
    <property type="project" value="GOC"/>
</dbReference>
<sequence length="587" mass="66941">MDKSSRVEPVRHEHFYSVLNVPTTASANEIRERYRALSVIFHPDKQRGERTKDTAAVEFLEIQKAYEVLSDPFLREVYDFLGEDALKNPWPTELRSQSVEQIRAHLRHWRIDRSQEVFDHLIRPRGTVTCGINASTLFARGDDLDYDSRGILARFCGVWVSQFAIRHSVTKVLNEKTNLKFTSHLGLGPRNGLLSRNNLMGTIRHQFSPRLALEATAHFLDPHLVVAKASYEDDDNTLNCRVHFIPVFWNLLPPASTVSFSRRLFRHASTVGSVAWTFSPLSTGSFEFDIHSPQPFDFSSPENYVHYTDRMNADFTNKPGSVSGFGVGLRAWSCGFQLSGLNSCIKTEWSIWFFELSLRFKAGLEVGFRQLAYLVTATWTNTNVAISTSFGASTKGLIMRFELEYLHQKWILPITLSAVRNQTLEFFSAVLPSTVLLLGYHFVLKPRRQLQRTLYFRKAERLLKEENSQLKRRIDDTVGLLSETAKRHMQTERSRGGLVILSAMYGPETDAKNLTIDVTVPVQALVHNSQLHVPGHRTKAGIQGFYDPAPASPKSLRVRYLFHDRQHYAEIPDYVPVVLPLPDHLVN</sequence>
<dbReference type="AlphaFoldDB" id="A0A9P6ZYX7"/>
<dbReference type="InterPro" id="IPR001623">
    <property type="entry name" value="DnaJ_domain"/>
</dbReference>
<name>A0A9P6ZYX7_9AGAM</name>
<dbReference type="PANTHER" id="PTHR44157">
    <property type="entry name" value="DNAJ HOMOLOG SUBFAMILY C MEMBER 11"/>
    <property type="match status" value="1"/>
</dbReference>
<dbReference type="InterPro" id="IPR052243">
    <property type="entry name" value="Mito_inner_membrane_organizer"/>
</dbReference>
<keyword evidence="1" id="KW-0143">Chaperone</keyword>
<dbReference type="Pfam" id="PF11875">
    <property type="entry name" value="DnaJ-like_C11_C"/>
    <property type="match status" value="1"/>
</dbReference>
<dbReference type="EMBL" id="JABBWD010000012">
    <property type="protein sequence ID" value="KAG1779302.1"/>
    <property type="molecule type" value="Genomic_DNA"/>
</dbReference>
<dbReference type="OrthoDB" id="10250354at2759"/>
<comment type="caution">
    <text evidence="3">The sequence shown here is derived from an EMBL/GenBank/DDBJ whole genome shotgun (WGS) entry which is preliminary data.</text>
</comment>
<dbReference type="SMART" id="SM00271">
    <property type="entry name" value="DnaJ"/>
    <property type="match status" value="1"/>
</dbReference>
<evidence type="ECO:0000256" key="1">
    <source>
        <dbReference type="ARBA" id="ARBA00023186"/>
    </source>
</evidence>
<dbReference type="PRINTS" id="PR00625">
    <property type="entry name" value="JDOMAIN"/>
</dbReference>
<dbReference type="Gene3D" id="1.10.287.110">
    <property type="entry name" value="DnaJ domain"/>
    <property type="match status" value="1"/>
</dbReference>
<evidence type="ECO:0000259" key="2">
    <source>
        <dbReference type="PROSITE" id="PS50076"/>
    </source>
</evidence>
<dbReference type="InterPro" id="IPR055225">
    <property type="entry name" value="DNAJC11-like_beta-barrel"/>
</dbReference>
<dbReference type="InterPro" id="IPR024586">
    <property type="entry name" value="DnaJ-like_C11_C"/>
</dbReference>